<feature type="domain" description="AAA" evidence="1">
    <location>
        <begin position="1"/>
        <end position="179"/>
    </location>
</feature>
<dbReference type="PANTHER" id="PTHR13696">
    <property type="entry name" value="P-LOOP CONTAINING NUCLEOSIDE TRIPHOSPHATE HYDROLASE"/>
    <property type="match status" value="1"/>
</dbReference>
<sequence>MKVWAVANQKGGVGKTTSTVALAGLLADQGQRVLVVDLDPHGSMTSYFGHDPDQLTSSVFNLFQHQGSVPDGLAAALLLTTSHDSISLLPSSTSLATLERQSATQGGFGLVLSRALEQLQGEFDFVIIDSPPLLGVSMINALAACQRLIVPVQTEFLALKGLERMVHTLTMVNRSRRRALPYTIVPTLFDRRTQASLSTLRKLRNDYAEQMWQAYIPIDTKLRDASLAGVVPSQLEPNARGVLAYRALLRYLLVQSVARSEETA</sequence>
<dbReference type="InterPro" id="IPR025669">
    <property type="entry name" value="AAA_dom"/>
</dbReference>
<dbReference type="Proteomes" id="UP000242815">
    <property type="component" value="Unassembled WGS sequence"/>
</dbReference>
<dbReference type="SUPFAM" id="SSF52540">
    <property type="entry name" value="P-loop containing nucleoside triphosphate hydrolases"/>
    <property type="match status" value="1"/>
</dbReference>
<evidence type="ECO:0000313" key="2">
    <source>
        <dbReference type="EMBL" id="SFQ71028.1"/>
    </source>
</evidence>
<dbReference type="AlphaFoldDB" id="A0A1I6AQM4"/>
<proteinExistence type="predicted"/>
<dbReference type="OrthoDB" id="9815116at2"/>
<gene>
    <name evidence="2" type="ORF">SAMN05216578_102319</name>
</gene>
<dbReference type="PANTHER" id="PTHR13696:SF69">
    <property type="entry name" value="PLASMID PARTITIONING PROTEIN-RELATED"/>
    <property type="match status" value="1"/>
</dbReference>
<protein>
    <submittedName>
        <fullName evidence="2">Chromosome partitioning protein</fullName>
    </submittedName>
</protein>
<evidence type="ECO:0000259" key="1">
    <source>
        <dbReference type="Pfam" id="PF13614"/>
    </source>
</evidence>
<organism evidence="2 3">
    <name type="scientific">Halopseudomonas formosensis</name>
    <dbReference type="NCBI Taxonomy" id="1002526"/>
    <lineage>
        <taxon>Bacteria</taxon>
        <taxon>Pseudomonadati</taxon>
        <taxon>Pseudomonadota</taxon>
        <taxon>Gammaproteobacteria</taxon>
        <taxon>Pseudomonadales</taxon>
        <taxon>Pseudomonadaceae</taxon>
        <taxon>Halopseudomonas</taxon>
    </lineage>
</organism>
<accession>A0A1I6AQM4</accession>
<dbReference type="Pfam" id="PF13614">
    <property type="entry name" value="AAA_31"/>
    <property type="match status" value="1"/>
</dbReference>
<name>A0A1I6AQM4_9GAMM</name>
<dbReference type="STRING" id="1002526.SAMN05216578_102319"/>
<dbReference type="InterPro" id="IPR027417">
    <property type="entry name" value="P-loop_NTPase"/>
</dbReference>
<dbReference type="InterPro" id="IPR050678">
    <property type="entry name" value="DNA_Partitioning_ATPase"/>
</dbReference>
<evidence type="ECO:0000313" key="3">
    <source>
        <dbReference type="Proteomes" id="UP000242815"/>
    </source>
</evidence>
<reference evidence="2 3" key="1">
    <citation type="submission" date="2016-10" db="EMBL/GenBank/DDBJ databases">
        <authorList>
            <person name="de Groot N.N."/>
        </authorList>
    </citation>
    <scope>NUCLEOTIDE SEQUENCE [LARGE SCALE GENOMIC DNA]</scope>
    <source>
        <strain evidence="2 3">JCM 18415</strain>
    </source>
</reference>
<dbReference type="RefSeq" id="WP_090537742.1">
    <property type="nucleotide sequence ID" value="NZ_FOYD01000002.1"/>
</dbReference>
<dbReference type="CDD" id="cd02042">
    <property type="entry name" value="ParAB_family"/>
    <property type="match status" value="1"/>
</dbReference>
<dbReference type="Gene3D" id="3.40.50.300">
    <property type="entry name" value="P-loop containing nucleotide triphosphate hydrolases"/>
    <property type="match status" value="1"/>
</dbReference>
<dbReference type="EMBL" id="FOYD01000002">
    <property type="protein sequence ID" value="SFQ71028.1"/>
    <property type="molecule type" value="Genomic_DNA"/>
</dbReference>